<keyword evidence="4" id="KW-1185">Reference proteome</keyword>
<dbReference type="AlphaFoldDB" id="A0A401YNL9"/>
<gene>
    <name evidence="3" type="ORF">EHYA_03886</name>
</gene>
<feature type="region of interest" description="Disordered" evidence="1">
    <location>
        <begin position="78"/>
        <end position="113"/>
    </location>
</feature>
<evidence type="ECO:0000256" key="1">
    <source>
        <dbReference type="SAM" id="MobiDB-lite"/>
    </source>
</evidence>
<accession>A0A401YNL9</accession>
<evidence type="ECO:0000313" key="3">
    <source>
        <dbReference type="EMBL" id="GCD96202.1"/>
    </source>
</evidence>
<reference evidence="3 4" key="1">
    <citation type="submission" date="2018-12" db="EMBL/GenBank/DDBJ databases">
        <title>Draft genome sequence of Embleya hyalina NBRC 13850T.</title>
        <authorList>
            <person name="Komaki H."/>
            <person name="Hosoyama A."/>
            <person name="Kimura A."/>
            <person name="Ichikawa N."/>
            <person name="Tamura T."/>
        </authorList>
    </citation>
    <scope>NUCLEOTIDE SEQUENCE [LARGE SCALE GENOMIC DNA]</scope>
    <source>
        <strain evidence="3 4">NBRC 13850</strain>
    </source>
</reference>
<sequence length="113" mass="12664">MSESVTARIRATAIRLGLPHLAQGLDGYLSRADAAKMGYLDLLDLVLEEELAVREDRRFRGALRLSKLPHHKTLDQYDFSFQPDLDPRKIGDLPQPPPWTPHDLGHGTKNASP</sequence>
<evidence type="ECO:0000259" key="2">
    <source>
        <dbReference type="Pfam" id="PF01695"/>
    </source>
</evidence>
<evidence type="ECO:0000313" key="4">
    <source>
        <dbReference type="Proteomes" id="UP000286931"/>
    </source>
</evidence>
<proteinExistence type="predicted"/>
<dbReference type="InterPro" id="IPR002611">
    <property type="entry name" value="IstB_ATP-bd"/>
</dbReference>
<comment type="caution">
    <text evidence="3">The sequence shown here is derived from an EMBL/GenBank/DDBJ whole genome shotgun (WGS) entry which is preliminary data.</text>
</comment>
<dbReference type="GO" id="GO:0005524">
    <property type="term" value="F:ATP binding"/>
    <property type="evidence" value="ECO:0007669"/>
    <property type="project" value="InterPro"/>
</dbReference>
<name>A0A401YNL9_9ACTN</name>
<feature type="domain" description="IstB-like ATP-binding" evidence="2">
    <location>
        <begin position="12"/>
        <end position="93"/>
    </location>
</feature>
<protein>
    <submittedName>
        <fullName evidence="3">ATPase AAA</fullName>
    </submittedName>
</protein>
<dbReference type="Pfam" id="PF01695">
    <property type="entry name" value="IstB_IS21"/>
    <property type="match status" value="1"/>
</dbReference>
<organism evidence="3 4">
    <name type="scientific">Embleya hyalina</name>
    <dbReference type="NCBI Taxonomy" id="516124"/>
    <lineage>
        <taxon>Bacteria</taxon>
        <taxon>Bacillati</taxon>
        <taxon>Actinomycetota</taxon>
        <taxon>Actinomycetes</taxon>
        <taxon>Kitasatosporales</taxon>
        <taxon>Streptomycetaceae</taxon>
        <taxon>Embleya</taxon>
    </lineage>
</organism>
<dbReference type="EMBL" id="BIFH01000019">
    <property type="protein sequence ID" value="GCD96202.1"/>
    <property type="molecule type" value="Genomic_DNA"/>
</dbReference>
<dbReference type="Proteomes" id="UP000286931">
    <property type="component" value="Unassembled WGS sequence"/>
</dbReference>